<name>A0ABT1AXJ6_9FLAO</name>
<keyword evidence="1" id="KW-0732">Signal</keyword>
<keyword evidence="3" id="KW-1185">Reference proteome</keyword>
<protein>
    <recommendedName>
        <fullName evidence="4">Outer membrane protein beta-barrel domain-containing protein</fullName>
    </recommendedName>
</protein>
<reference evidence="2 3" key="1">
    <citation type="submission" date="2022-06" db="EMBL/GenBank/DDBJ databases">
        <authorList>
            <person name="Xuan X."/>
        </authorList>
    </citation>
    <scope>NUCLEOTIDE SEQUENCE [LARGE SCALE GENOMIC DNA]</scope>
    <source>
        <strain evidence="2 3">2V75</strain>
    </source>
</reference>
<organism evidence="2 3">
    <name type="scientific">Robiginitalea marina</name>
    <dbReference type="NCBI Taxonomy" id="2954105"/>
    <lineage>
        <taxon>Bacteria</taxon>
        <taxon>Pseudomonadati</taxon>
        <taxon>Bacteroidota</taxon>
        <taxon>Flavobacteriia</taxon>
        <taxon>Flavobacteriales</taxon>
        <taxon>Flavobacteriaceae</taxon>
        <taxon>Robiginitalea</taxon>
    </lineage>
</organism>
<evidence type="ECO:0000313" key="3">
    <source>
        <dbReference type="Proteomes" id="UP001206312"/>
    </source>
</evidence>
<dbReference type="EMBL" id="JAMXIB010000004">
    <property type="protein sequence ID" value="MCO5724644.1"/>
    <property type="molecule type" value="Genomic_DNA"/>
</dbReference>
<gene>
    <name evidence="2" type="ORF">NG653_07230</name>
</gene>
<dbReference type="Proteomes" id="UP001206312">
    <property type="component" value="Unassembled WGS sequence"/>
</dbReference>
<accession>A0ABT1AXJ6</accession>
<feature type="chain" id="PRO_5047410817" description="Outer membrane protein beta-barrel domain-containing protein" evidence="1">
    <location>
        <begin position="20"/>
        <end position="201"/>
    </location>
</feature>
<evidence type="ECO:0000256" key="1">
    <source>
        <dbReference type="SAM" id="SignalP"/>
    </source>
</evidence>
<evidence type="ECO:0000313" key="2">
    <source>
        <dbReference type="EMBL" id="MCO5724644.1"/>
    </source>
</evidence>
<feature type="signal peptide" evidence="1">
    <location>
        <begin position="1"/>
        <end position="19"/>
    </location>
</feature>
<comment type="caution">
    <text evidence="2">The sequence shown here is derived from an EMBL/GenBank/DDBJ whole genome shotgun (WGS) entry which is preliminary data.</text>
</comment>
<proteinExistence type="predicted"/>
<sequence length="201" mass="21502">MKNIILSALLLGFGAVSLAQGPGDDVRRFRIGLKAGVPNIIGGNAEFVLPVLGNRLAPFVDYSTFSLEVEEVDTSFDFFEIGSNIYFNTQGTGLYASVSYGKFNLDGTYTDAETIDGELFEGEATGEVEISTFNLKVGAKLGRKFYFRAEAGYGFGDIPQEVVLRGTVNGQPAEGREEIPDVPGIGDNGLLVANIGFGFAF</sequence>
<dbReference type="RefSeq" id="WP_252741017.1">
    <property type="nucleotide sequence ID" value="NZ_JAMXIB010000004.1"/>
</dbReference>
<evidence type="ECO:0008006" key="4">
    <source>
        <dbReference type="Google" id="ProtNLM"/>
    </source>
</evidence>